<dbReference type="AlphaFoldDB" id="A0A379FTF0"/>
<dbReference type="EMBL" id="UGTZ01000001">
    <property type="protein sequence ID" value="SUC32094.1"/>
    <property type="molecule type" value="Genomic_DNA"/>
</dbReference>
<sequence length="128" mass="14926">MKRGKSGKSDTIDVESAAHATFSRIRIVTPKARSDMIEALRVFKVCRKMTVVTLRIALQIIQKNIVSAPDELCEHIRYLTRMQLFRTLAVWRPDVTVYHNIQDAYCIALKSLARRYLSYTMKYLIWMS</sequence>
<gene>
    <name evidence="1" type="ORF">NCTC11801_03068</name>
</gene>
<organism evidence="1 2">
    <name type="scientific">Providencia rettgeri</name>
    <dbReference type="NCBI Taxonomy" id="587"/>
    <lineage>
        <taxon>Bacteria</taxon>
        <taxon>Pseudomonadati</taxon>
        <taxon>Pseudomonadota</taxon>
        <taxon>Gammaproteobacteria</taxon>
        <taxon>Enterobacterales</taxon>
        <taxon>Morganellaceae</taxon>
        <taxon>Providencia</taxon>
    </lineage>
</organism>
<proteinExistence type="predicted"/>
<name>A0A379FTF0_PRORE</name>
<reference evidence="1 2" key="1">
    <citation type="submission" date="2018-06" db="EMBL/GenBank/DDBJ databases">
        <authorList>
            <consortium name="Pathogen Informatics"/>
            <person name="Doyle S."/>
        </authorList>
    </citation>
    <scope>NUCLEOTIDE SEQUENCE [LARGE SCALE GENOMIC DNA]</scope>
    <source>
        <strain evidence="1 2">NCTC11801</strain>
    </source>
</reference>
<accession>A0A379FTF0</accession>
<evidence type="ECO:0000313" key="2">
    <source>
        <dbReference type="Proteomes" id="UP000254208"/>
    </source>
</evidence>
<evidence type="ECO:0008006" key="3">
    <source>
        <dbReference type="Google" id="ProtNLM"/>
    </source>
</evidence>
<dbReference type="Proteomes" id="UP000254208">
    <property type="component" value="Unassembled WGS sequence"/>
</dbReference>
<evidence type="ECO:0000313" key="1">
    <source>
        <dbReference type="EMBL" id="SUC32094.1"/>
    </source>
</evidence>
<protein>
    <recommendedName>
        <fullName evidence="3">Transposase</fullName>
    </recommendedName>
</protein>